<evidence type="ECO:0000256" key="2">
    <source>
        <dbReference type="PROSITE-ProRule" id="PRU01002"/>
    </source>
</evidence>
<sequence length="220" mass="24574">MQVDGNDSFAGNGSLGDSIGAVESVASMKIYVGEEKDMKKEAAENGEEEGKVELRVGNGEKILCCKTDGKGWQCKKEAKEGHSLCEHHLTQLRNYNSLAHPASKKSEKSPEKVAAICRRLRAKKASSATNPHEFYYYSGFGPLWGKKRSTRVIEPNINNETKLEVDVIKTPTSPPEEFDYIEDDDEDYYEANEEKIDVKGDLGKKRARKPIKARSLKSLM</sequence>
<keyword evidence="5" id="KW-1185">Reference proteome</keyword>
<feature type="domain" description="WRC" evidence="3">
    <location>
        <begin position="58"/>
        <end position="103"/>
    </location>
</feature>
<dbReference type="EMBL" id="CM018049">
    <property type="protein sequence ID" value="KAA8520657.1"/>
    <property type="molecule type" value="Genomic_DNA"/>
</dbReference>
<proteinExistence type="predicted"/>
<dbReference type="OrthoDB" id="1927437at2759"/>
<gene>
    <name evidence="4" type="ORF">F0562_014913</name>
</gene>
<dbReference type="PANTHER" id="PTHR34680">
    <property type="entry name" value="EXPRESSED PROTEIN"/>
    <property type="match status" value="1"/>
</dbReference>
<organism evidence="4 5">
    <name type="scientific">Nyssa sinensis</name>
    <dbReference type="NCBI Taxonomy" id="561372"/>
    <lineage>
        <taxon>Eukaryota</taxon>
        <taxon>Viridiplantae</taxon>
        <taxon>Streptophyta</taxon>
        <taxon>Embryophyta</taxon>
        <taxon>Tracheophyta</taxon>
        <taxon>Spermatophyta</taxon>
        <taxon>Magnoliopsida</taxon>
        <taxon>eudicotyledons</taxon>
        <taxon>Gunneridae</taxon>
        <taxon>Pentapetalae</taxon>
        <taxon>asterids</taxon>
        <taxon>Cornales</taxon>
        <taxon>Nyssaceae</taxon>
        <taxon>Nyssa</taxon>
    </lineage>
</organism>
<dbReference type="AlphaFoldDB" id="A0A5J4ZU18"/>
<reference evidence="4 5" key="1">
    <citation type="submission" date="2019-09" db="EMBL/GenBank/DDBJ databases">
        <title>A chromosome-level genome assembly of the Chinese tupelo Nyssa sinensis.</title>
        <authorList>
            <person name="Yang X."/>
            <person name="Kang M."/>
            <person name="Yang Y."/>
            <person name="Xiong H."/>
            <person name="Wang M."/>
            <person name="Zhang Z."/>
            <person name="Wang Z."/>
            <person name="Wu H."/>
            <person name="Ma T."/>
            <person name="Liu J."/>
            <person name="Xi Z."/>
        </authorList>
    </citation>
    <scope>NUCLEOTIDE SEQUENCE [LARGE SCALE GENOMIC DNA]</scope>
    <source>
        <strain evidence="4">J267</strain>
        <tissue evidence="4">Leaf</tissue>
    </source>
</reference>
<protein>
    <recommendedName>
        <fullName evidence="3">WRC domain-containing protein</fullName>
    </recommendedName>
</protein>
<evidence type="ECO:0000313" key="5">
    <source>
        <dbReference type="Proteomes" id="UP000325577"/>
    </source>
</evidence>
<accession>A0A5J4ZU18</accession>
<evidence type="ECO:0000313" key="4">
    <source>
        <dbReference type="EMBL" id="KAA8520657.1"/>
    </source>
</evidence>
<dbReference type="Pfam" id="PF08879">
    <property type="entry name" value="WRC"/>
    <property type="match status" value="1"/>
</dbReference>
<evidence type="ECO:0000256" key="1">
    <source>
        <dbReference type="ARBA" id="ARBA00023242"/>
    </source>
</evidence>
<keyword evidence="1" id="KW-0539">Nucleus</keyword>
<dbReference type="InterPro" id="IPR014977">
    <property type="entry name" value="WRC_dom"/>
</dbReference>
<evidence type="ECO:0000259" key="3">
    <source>
        <dbReference type="PROSITE" id="PS51667"/>
    </source>
</evidence>
<dbReference type="PROSITE" id="PS51667">
    <property type="entry name" value="WRC"/>
    <property type="match status" value="1"/>
</dbReference>
<comment type="caution">
    <text evidence="2">Lacks conserved residue(s) required for the propagation of feature annotation.</text>
</comment>
<dbReference type="Proteomes" id="UP000325577">
    <property type="component" value="Linkage Group LG6"/>
</dbReference>
<dbReference type="PANTHER" id="PTHR34680:SF3">
    <property type="entry name" value="EXPRESSED PROTEIN"/>
    <property type="match status" value="1"/>
</dbReference>
<name>A0A5J4ZU18_9ASTE</name>